<dbReference type="AlphaFoldDB" id="A0A1G2PET8"/>
<evidence type="ECO:0000256" key="1">
    <source>
        <dbReference type="SAM" id="Phobius"/>
    </source>
</evidence>
<feature type="transmembrane region" description="Helical" evidence="1">
    <location>
        <begin position="21"/>
        <end position="44"/>
    </location>
</feature>
<dbReference type="Pfam" id="PF07963">
    <property type="entry name" value="N_methyl"/>
    <property type="match status" value="1"/>
</dbReference>
<dbReference type="Proteomes" id="UP000176965">
    <property type="component" value="Unassembled WGS sequence"/>
</dbReference>
<accession>A0A1G2PET8</accession>
<keyword evidence="1" id="KW-0812">Transmembrane</keyword>
<evidence type="ECO:0000313" key="2">
    <source>
        <dbReference type="EMBL" id="OHA46858.1"/>
    </source>
</evidence>
<keyword evidence="1" id="KW-1133">Transmembrane helix</keyword>
<dbReference type="PROSITE" id="PS00409">
    <property type="entry name" value="PROKAR_NTER_METHYL"/>
    <property type="match status" value="1"/>
</dbReference>
<gene>
    <name evidence="2" type="ORF">A2541_02575</name>
</gene>
<dbReference type="STRING" id="1802338.A2541_02575"/>
<dbReference type="InterPro" id="IPR008969">
    <property type="entry name" value="CarboxyPept-like_regulatory"/>
</dbReference>
<keyword evidence="1" id="KW-0472">Membrane</keyword>
<dbReference type="EMBL" id="MHSQ01000026">
    <property type="protein sequence ID" value="OHA46858.1"/>
    <property type="molecule type" value="Genomic_DNA"/>
</dbReference>
<reference evidence="2 3" key="1">
    <citation type="journal article" date="2016" name="Nat. Commun.">
        <title>Thousands of microbial genomes shed light on interconnected biogeochemical processes in an aquifer system.</title>
        <authorList>
            <person name="Anantharaman K."/>
            <person name="Brown C.T."/>
            <person name="Hug L.A."/>
            <person name="Sharon I."/>
            <person name="Castelle C.J."/>
            <person name="Probst A.J."/>
            <person name="Thomas B.C."/>
            <person name="Singh A."/>
            <person name="Wilkins M.J."/>
            <person name="Karaoz U."/>
            <person name="Brodie E.L."/>
            <person name="Williams K.H."/>
            <person name="Hubbard S.S."/>
            <person name="Banfield J.F."/>
        </authorList>
    </citation>
    <scope>NUCLEOTIDE SEQUENCE [LARGE SCALE GENOMIC DNA]</scope>
</reference>
<dbReference type="SUPFAM" id="SSF49464">
    <property type="entry name" value="Carboxypeptidase regulatory domain-like"/>
    <property type="match status" value="2"/>
</dbReference>
<protein>
    <submittedName>
        <fullName evidence="2">Uncharacterized protein</fullName>
    </submittedName>
</protein>
<organism evidence="2 3">
    <name type="scientific">Candidatus Taylorbacteria bacterium RIFOXYD2_FULL_36_9</name>
    <dbReference type="NCBI Taxonomy" id="1802338"/>
    <lineage>
        <taxon>Bacteria</taxon>
        <taxon>Candidatus Tayloriibacteriota</taxon>
    </lineage>
</organism>
<proteinExistence type="predicted"/>
<dbReference type="Gene3D" id="2.60.40.1120">
    <property type="entry name" value="Carboxypeptidase-like, regulatory domain"/>
    <property type="match status" value="1"/>
</dbReference>
<sequence length="461" mass="50461">MLKYTAENMTRNKKQNKEKNETGFTLIEILIGTAVFMIIAVSVYQTYATVLNAISNSQAKITITALANEQFEIIRNLSYSNVGTINGVPNGKIPSTQNLVRDGKNFTVKTFIRSLDDPFDGSVSSSTNNDLSPADYKVAELEISCDNCKNFPPAFFTTNIGPRDLESESTNGSLFVRVFDINAQPLPDANIHITNNDVFPSLQIDDTTNKDGLLQIVDAPPAVNSYYITVSKPGYSIEKTYKMGEPENPNPIDPNATVVVRQLTQISFFLNYVSDFTIFSQDENCNPLPEINFTLQGTKLIGTEPDILKYNASSTTDNSGQKIIEDLDWGTYTLTSENLTYAKLGIATSTVIILNASSSLDFKLILAPKNSDSLLLTVKDNAGLPISGANVELTQTASSTISVNEVTGPGLAICRPEGQALFTNLIPENYNLTVSKSGYQNYTETLNLGSVWQEKEIILNP</sequence>
<evidence type="ECO:0000313" key="3">
    <source>
        <dbReference type="Proteomes" id="UP000176965"/>
    </source>
</evidence>
<name>A0A1G2PET8_9BACT</name>
<dbReference type="InterPro" id="IPR012902">
    <property type="entry name" value="N_methyl_site"/>
</dbReference>
<comment type="caution">
    <text evidence="2">The sequence shown here is derived from an EMBL/GenBank/DDBJ whole genome shotgun (WGS) entry which is preliminary data.</text>
</comment>